<evidence type="ECO:0000256" key="1">
    <source>
        <dbReference type="ARBA" id="ARBA00022723"/>
    </source>
</evidence>
<name>A0ABN8T1H2_9CNID</name>
<dbReference type="PANTHER" id="PTHR12322:SF53">
    <property type="entry name" value="DOUBLESEX-MAB RELATED 11E"/>
    <property type="match status" value="1"/>
</dbReference>
<evidence type="ECO:0000256" key="3">
    <source>
        <dbReference type="ARBA" id="ARBA00023125"/>
    </source>
</evidence>
<dbReference type="PROSITE" id="PS50809">
    <property type="entry name" value="DM_2"/>
    <property type="match status" value="1"/>
</dbReference>
<feature type="domain" description="DM" evidence="7">
    <location>
        <begin position="18"/>
        <end position="65"/>
    </location>
</feature>
<gene>
    <name evidence="8" type="ORF">PEVE_00034504</name>
</gene>
<keyword evidence="4 5" id="KW-0539">Nucleus</keyword>
<evidence type="ECO:0000313" key="8">
    <source>
        <dbReference type="EMBL" id="CAH3197178.1"/>
    </source>
</evidence>
<evidence type="ECO:0000256" key="5">
    <source>
        <dbReference type="PROSITE-ProRule" id="PRU00070"/>
    </source>
</evidence>
<dbReference type="PANTHER" id="PTHR12322">
    <property type="entry name" value="DOUBLESEX AND MAB-3 RELATED TRANSCRIPTION FACTOR DMRT"/>
    <property type="match status" value="1"/>
</dbReference>
<protein>
    <recommendedName>
        <fullName evidence="7">DM domain-containing protein</fullName>
    </recommendedName>
</protein>
<dbReference type="Gene3D" id="4.10.1040.10">
    <property type="entry name" value="DM DNA-binding domain"/>
    <property type="match status" value="1"/>
</dbReference>
<dbReference type="InterPro" id="IPR036407">
    <property type="entry name" value="DM_DNA-bd_sf"/>
</dbReference>
<evidence type="ECO:0000313" key="9">
    <source>
        <dbReference type="Proteomes" id="UP001159427"/>
    </source>
</evidence>
<comment type="subcellular location">
    <subcellularLocation>
        <location evidence="5">Nucleus</location>
    </subcellularLocation>
</comment>
<dbReference type="SUPFAM" id="SSF82927">
    <property type="entry name" value="Cysteine-rich DNA binding domain, (DM domain)"/>
    <property type="match status" value="1"/>
</dbReference>
<evidence type="ECO:0000256" key="4">
    <source>
        <dbReference type="ARBA" id="ARBA00023242"/>
    </source>
</evidence>
<dbReference type="InterPro" id="IPR026607">
    <property type="entry name" value="DMRT"/>
</dbReference>
<organism evidence="8 9">
    <name type="scientific">Porites evermanni</name>
    <dbReference type="NCBI Taxonomy" id="104178"/>
    <lineage>
        <taxon>Eukaryota</taxon>
        <taxon>Metazoa</taxon>
        <taxon>Cnidaria</taxon>
        <taxon>Anthozoa</taxon>
        <taxon>Hexacorallia</taxon>
        <taxon>Scleractinia</taxon>
        <taxon>Fungiina</taxon>
        <taxon>Poritidae</taxon>
        <taxon>Porites</taxon>
    </lineage>
</organism>
<dbReference type="InterPro" id="IPR001275">
    <property type="entry name" value="DM_DNA-bd"/>
</dbReference>
<evidence type="ECO:0000259" key="7">
    <source>
        <dbReference type="PROSITE" id="PS50809"/>
    </source>
</evidence>
<comment type="caution">
    <text evidence="8">The sequence shown here is derived from an EMBL/GenBank/DDBJ whole genome shotgun (WGS) entry which is preliminary data.</text>
</comment>
<dbReference type="Proteomes" id="UP001159427">
    <property type="component" value="Unassembled WGS sequence"/>
</dbReference>
<feature type="region of interest" description="Disordered" evidence="6">
    <location>
        <begin position="86"/>
        <end position="115"/>
    </location>
</feature>
<proteinExistence type="predicted"/>
<reference evidence="8 9" key="1">
    <citation type="submission" date="2022-05" db="EMBL/GenBank/DDBJ databases">
        <authorList>
            <consortium name="Genoscope - CEA"/>
            <person name="William W."/>
        </authorList>
    </citation>
    <scope>NUCLEOTIDE SEQUENCE [LARGE SCALE GENOMIC DNA]</scope>
</reference>
<dbReference type="SMART" id="SM00301">
    <property type="entry name" value="DM"/>
    <property type="match status" value="1"/>
</dbReference>
<accession>A0ABN8T1H2</accession>
<dbReference type="EMBL" id="CALNXI010005232">
    <property type="protein sequence ID" value="CAH3197178.1"/>
    <property type="molecule type" value="Genomic_DNA"/>
</dbReference>
<keyword evidence="9" id="KW-1185">Reference proteome</keyword>
<dbReference type="Pfam" id="PF00751">
    <property type="entry name" value="DM"/>
    <property type="match status" value="1"/>
</dbReference>
<keyword evidence="3 5" id="KW-0238">DNA-binding</keyword>
<feature type="DNA-binding region" description="DM" evidence="5">
    <location>
        <begin position="18"/>
        <end position="65"/>
    </location>
</feature>
<evidence type="ECO:0000256" key="6">
    <source>
        <dbReference type="SAM" id="MobiDB-lite"/>
    </source>
</evidence>
<evidence type="ECO:0000256" key="2">
    <source>
        <dbReference type="ARBA" id="ARBA00022833"/>
    </source>
</evidence>
<sequence length="211" mass="23760">MSHKQGSPVVLPKKTPLCARCKHHGFRTALKGHKRFCKWKDCECQKCILICARRKIMAAQVAIRRKMDDCSLMDSSKVEYCEVENRPTTDQHRARSTSTAFPGPSRKRPFDSPPDPTRVARCSWLLKRLFPDFSQIFLHTLLEARDFDLLSTLETLVDLLQNGGKFNVPYPGAIPTNSVYSSGAPVTACIKLWNDQETAAQALILLAAQKN</sequence>
<dbReference type="PROSITE" id="PS40000">
    <property type="entry name" value="DM_1"/>
    <property type="match status" value="1"/>
</dbReference>
<keyword evidence="2 5" id="KW-0862">Zinc</keyword>
<keyword evidence="1 5" id="KW-0479">Metal-binding</keyword>